<dbReference type="EMBL" id="JABSTQ010009851">
    <property type="protein sequence ID" value="KAG0425382.1"/>
    <property type="molecule type" value="Genomic_DNA"/>
</dbReference>
<evidence type="ECO:0000313" key="2">
    <source>
        <dbReference type="Proteomes" id="UP000805193"/>
    </source>
</evidence>
<comment type="caution">
    <text evidence="1">The sequence shown here is derived from an EMBL/GenBank/DDBJ whole genome shotgun (WGS) entry which is preliminary data.</text>
</comment>
<keyword evidence="2" id="KW-1185">Reference proteome</keyword>
<organism evidence="1 2">
    <name type="scientific">Ixodes persulcatus</name>
    <name type="common">Taiga tick</name>
    <dbReference type="NCBI Taxonomy" id="34615"/>
    <lineage>
        <taxon>Eukaryota</taxon>
        <taxon>Metazoa</taxon>
        <taxon>Ecdysozoa</taxon>
        <taxon>Arthropoda</taxon>
        <taxon>Chelicerata</taxon>
        <taxon>Arachnida</taxon>
        <taxon>Acari</taxon>
        <taxon>Parasitiformes</taxon>
        <taxon>Ixodida</taxon>
        <taxon>Ixodoidea</taxon>
        <taxon>Ixodidae</taxon>
        <taxon>Ixodinae</taxon>
        <taxon>Ixodes</taxon>
    </lineage>
</organism>
<gene>
    <name evidence="1" type="ORF">HPB47_027440</name>
</gene>
<sequence>MTGIRRPVYLVDGTAKMLHEARVRVSTPYFRGVVTALCVEEPLYDVILGNVTGVRDPDSPGVDCEKEDDPPDSHVEADGVKPKAQGEMVLTPDELPRSMKNQAKNTKRKKASGTAVKEKTRLDTERQLLLCSNFVRPSSAGLPQCVDRP</sequence>
<evidence type="ECO:0000313" key="1">
    <source>
        <dbReference type="EMBL" id="KAG0425382.1"/>
    </source>
</evidence>
<proteinExistence type="predicted"/>
<protein>
    <submittedName>
        <fullName evidence="1">Uncharacterized protein</fullName>
    </submittedName>
</protein>
<dbReference type="Proteomes" id="UP000805193">
    <property type="component" value="Unassembled WGS sequence"/>
</dbReference>
<accession>A0AC60PXK9</accession>
<reference evidence="1 2" key="1">
    <citation type="journal article" date="2020" name="Cell">
        <title>Large-Scale Comparative Analyses of Tick Genomes Elucidate Their Genetic Diversity and Vector Capacities.</title>
        <authorList>
            <consortium name="Tick Genome and Microbiome Consortium (TIGMIC)"/>
            <person name="Jia N."/>
            <person name="Wang J."/>
            <person name="Shi W."/>
            <person name="Du L."/>
            <person name="Sun Y."/>
            <person name="Zhan W."/>
            <person name="Jiang J.F."/>
            <person name="Wang Q."/>
            <person name="Zhang B."/>
            <person name="Ji P."/>
            <person name="Bell-Sakyi L."/>
            <person name="Cui X.M."/>
            <person name="Yuan T.T."/>
            <person name="Jiang B.G."/>
            <person name="Yang W.F."/>
            <person name="Lam T.T."/>
            <person name="Chang Q.C."/>
            <person name="Ding S.J."/>
            <person name="Wang X.J."/>
            <person name="Zhu J.G."/>
            <person name="Ruan X.D."/>
            <person name="Zhao L."/>
            <person name="Wei J.T."/>
            <person name="Ye R.Z."/>
            <person name="Que T.C."/>
            <person name="Du C.H."/>
            <person name="Zhou Y.H."/>
            <person name="Cheng J.X."/>
            <person name="Dai P.F."/>
            <person name="Guo W.B."/>
            <person name="Han X.H."/>
            <person name="Huang E.J."/>
            <person name="Li L.F."/>
            <person name="Wei W."/>
            <person name="Gao Y.C."/>
            <person name="Liu J.Z."/>
            <person name="Shao H.Z."/>
            <person name="Wang X."/>
            <person name="Wang C.C."/>
            <person name="Yang T.C."/>
            <person name="Huo Q.B."/>
            <person name="Li W."/>
            <person name="Chen H.Y."/>
            <person name="Chen S.E."/>
            <person name="Zhou L.G."/>
            <person name="Ni X.B."/>
            <person name="Tian J.H."/>
            <person name="Sheng Y."/>
            <person name="Liu T."/>
            <person name="Pan Y.S."/>
            <person name="Xia L.Y."/>
            <person name="Li J."/>
            <person name="Zhao F."/>
            <person name="Cao W.C."/>
        </authorList>
    </citation>
    <scope>NUCLEOTIDE SEQUENCE [LARGE SCALE GENOMIC DNA]</scope>
    <source>
        <strain evidence="1">Iper-2018</strain>
    </source>
</reference>
<name>A0AC60PXK9_IXOPE</name>